<reference evidence="6 7" key="1">
    <citation type="submission" date="2023-12" db="EMBL/GenBank/DDBJ databases">
        <title>Whole-genome sequencing of halo(alkali)philic microorganisms from hypersaline lakes.</title>
        <authorList>
            <person name="Sorokin D.Y."/>
            <person name="Merkel A.Y."/>
            <person name="Messina E."/>
            <person name="Yakimov M."/>
        </authorList>
    </citation>
    <scope>NUCLEOTIDE SEQUENCE [LARGE SCALE GENOMIC DNA]</scope>
    <source>
        <strain evidence="6 7">AB-CW1</strain>
    </source>
</reference>
<sequence length="248" mass="27456">MTEQTPLIDHLTELRNRLLRMVAAVLLAFIAIAPFARHLFTMLAEPLARHLPAESSLIATQVASPFLTPFKMALVAAIFLAIPYLLYQVWAFIAPGLYQREKRLVFPLMVASSLLFYLGAGFAWLVVFPLVFGFFVAVAPEGVAVMTDIHHYLNFVLSLFIAFGLAFQVPVATVLIVRAGMTTPAALKKKRPYVLVGVFVIGMLLTPPDVISQTLLALPVYALFELGLVMAYWLVPGIREVEAQRGER</sequence>
<evidence type="ECO:0000256" key="3">
    <source>
        <dbReference type="ARBA" id="ARBA00022989"/>
    </source>
</evidence>
<keyword evidence="5" id="KW-1003">Cell membrane</keyword>
<gene>
    <name evidence="5 6" type="primary">tatC</name>
    <name evidence="6" type="ORF">VCB98_04525</name>
</gene>
<evidence type="ECO:0000256" key="2">
    <source>
        <dbReference type="ARBA" id="ARBA00022692"/>
    </source>
</evidence>
<dbReference type="GO" id="GO:0033281">
    <property type="term" value="C:TAT protein transport complex"/>
    <property type="evidence" value="ECO:0007669"/>
    <property type="project" value="UniProtKB-UniRule"/>
</dbReference>
<dbReference type="PANTHER" id="PTHR30371">
    <property type="entry name" value="SEC-INDEPENDENT PROTEIN TRANSLOCASE PROTEIN TATC"/>
    <property type="match status" value="1"/>
</dbReference>
<comment type="subunit">
    <text evidence="5">The Tat system comprises two distinct complexes: a TatABC complex, containing multiple copies of TatA, TatB and TatC subunits, and a separate TatA complex, containing only TatA subunits. Substrates initially bind to the TatABC complex, which probably triggers association of the separate TatA complex to form the active translocon.</text>
</comment>
<dbReference type="EMBL" id="JAYGII010000006">
    <property type="protein sequence ID" value="MEA5445084.1"/>
    <property type="molecule type" value="Genomic_DNA"/>
</dbReference>
<protein>
    <recommendedName>
        <fullName evidence="5">Sec-independent protein translocase protein TatC</fullName>
    </recommendedName>
</protein>
<evidence type="ECO:0000313" key="6">
    <source>
        <dbReference type="EMBL" id="MEA5445084.1"/>
    </source>
</evidence>
<proteinExistence type="inferred from homology"/>
<evidence type="ECO:0000256" key="1">
    <source>
        <dbReference type="ARBA" id="ARBA00004141"/>
    </source>
</evidence>
<dbReference type="PANTHER" id="PTHR30371:SF0">
    <property type="entry name" value="SEC-INDEPENDENT PROTEIN TRANSLOCASE PROTEIN TATC, CHLOROPLASTIC-RELATED"/>
    <property type="match status" value="1"/>
</dbReference>
<evidence type="ECO:0000256" key="5">
    <source>
        <dbReference type="HAMAP-Rule" id="MF_00902"/>
    </source>
</evidence>
<dbReference type="AlphaFoldDB" id="A0AAP6JFA8"/>
<keyword evidence="2 5" id="KW-0812">Transmembrane</keyword>
<dbReference type="InterPro" id="IPR002033">
    <property type="entry name" value="TatC"/>
</dbReference>
<dbReference type="NCBIfam" id="TIGR00945">
    <property type="entry name" value="tatC"/>
    <property type="match status" value="1"/>
</dbReference>
<comment type="subcellular location">
    <subcellularLocation>
        <location evidence="5">Cell membrane</location>
        <topology evidence="5">Multi-pass membrane protein</topology>
    </subcellularLocation>
    <subcellularLocation>
        <location evidence="1">Membrane</location>
        <topology evidence="1">Multi-pass membrane protein</topology>
    </subcellularLocation>
</comment>
<evidence type="ECO:0000256" key="4">
    <source>
        <dbReference type="ARBA" id="ARBA00023136"/>
    </source>
</evidence>
<dbReference type="HAMAP" id="MF_00902">
    <property type="entry name" value="TatC"/>
    <property type="match status" value="1"/>
</dbReference>
<comment type="caution">
    <text evidence="6">The sequence shown here is derived from an EMBL/GenBank/DDBJ whole genome shotgun (WGS) entry which is preliminary data.</text>
</comment>
<dbReference type="GO" id="GO:0009977">
    <property type="term" value="F:proton motive force dependent protein transmembrane transporter activity"/>
    <property type="evidence" value="ECO:0007669"/>
    <property type="project" value="TreeGrafter"/>
</dbReference>
<dbReference type="RefSeq" id="WP_346050715.1">
    <property type="nucleotide sequence ID" value="NZ_JAYGII010000006.1"/>
</dbReference>
<keyword evidence="5" id="KW-0653">Protein transport</keyword>
<keyword evidence="7" id="KW-1185">Reference proteome</keyword>
<evidence type="ECO:0000313" key="7">
    <source>
        <dbReference type="Proteomes" id="UP001302316"/>
    </source>
</evidence>
<feature type="transmembrane region" description="Helical" evidence="5">
    <location>
        <begin position="114"/>
        <end position="139"/>
    </location>
</feature>
<keyword evidence="3 5" id="KW-1133">Transmembrane helix</keyword>
<dbReference type="PRINTS" id="PR01840">
    <property type="entry name" value="TATCFAMILY"/>
</dbReference>
<keyword evidence="4 5" id="KW-0472">Membrane</keyword>
<dbReference type="Proteomes" id="UP001302316">
    <property type="component" value="Unassembled WGS sequence"/>
</dbReference>
<dbReference type="PROSITE" id="PS01218">
    <property type="entry name" value="TATC"/>
    <property type="match status" value="1"/>
</dbReference>
<keyword evidence="5" id="KW-0813">Transport</keyword>
<dbReference type="Pfam" id="PF00902">
    <property type="entry name" value="TatC"/>
    <property type="match status" value="1"/>
</dbReference>
<keyword evidence="5" id="KW-0811">Translocation</keyword>
<comment type="function">
    <text evidence="5">Part of the twin-arginine translocation (Tat) system that transports large folded proteins containing a characteristic twin-arginine motif in their signal peptide across membranes. Together with TatB, TatC is part of a receptor directly interacting with Tat signal peptides.</text>
</comment>
<feature type="transmembrane region" description="Helical" evidence="5">
    <location>
        <begin position="216"/>
        <end position="235"/>
    </location>
</feature>
<feature type="transmembrane region" description="Helical" evidence="5">
    <location>
        <begin position="21"/>
        <end position="40"/>
    </location>
</feature>
<name>A0AAP6JFA8_9GAMM</name>
<feature type="transmembrane region" description="Helical" evidence="5">
    <location>
        <begin position="193"/>
        <end position="210"/>
    </location>
</feature>
<organism evidence="6 7">
    <name type="scientific">Natronospira elongata</name>
    <dbReference type="NCBI Taxonomy" id="3110268"/>
    <lineage>
        <taxon>Bacteria</taxon>
        <taxon>Pseudomonadati</taxon>
        <taxon>Pseudomonadota</taxon>
        <taxon>Gammaproteobacteria</taxon>
        <taxon>Natronospirales</taxon>
        <taxon>Natronospiraceae</taxon>
        <taxon>Natronospira</taxon>
    </lineage>
</organism>
<dbReference type="GO" id="GO:0043953">
    <property type="term" value="P:protein transport by the Tat complex"/>
    <property type="evidence" value="ECO:0007669"/>
    <property type="project" value="UniProtKB-UniRule"/>
</dbReference>
<dbReference type="GO" id="GO:0065002">
    <property type="term" value="P:intracellular protein transmembrane transport"/>
    <property type="evidence" value="ECO:0007669"/>
    <property type="project" value="TreeGrafter"/>
</dbReference>
<feature type="transmembrane region" description="Helical" evidence="5">
    <location>
        <begin position="72"/>
        <end position="93"/>
    </location>
</feature>
<comment type="similarity">
    <text evidence="5">Belongs to the TatC family.</text>
</comment>
<dbReference type="InterPro" id="IPR019820">
    <property type="entry name" value="Sec-indep_translocase_CS"/>
</dbReference>
<accession>A0AAP6JFA8</accession>
<feature type="transmembrane region" description="Helical" evidence="5">
    <location>
        <begin position="159"/>
        <end position="181"/>
    </location>
</feature>